<name>A0A8T5UX36_9BRAD</name>
<dbReference type="GO" id="GO:0005524">
    <property type="term" value="F:ATP binding"/>
    <property type="evidence" value="ECO:0007669"/>
    <property type="project" value="UniProtKB-KW"/>
</dbReference>
<keyword evidence="1" id="KW-0067">ATP-binding</keyword>
<protein>
    <submittedName>
        <fullName evidence="1">ATP-binding protein</fullName>
    </submittedName>
</protein>
<dbReference type="AlphaFoldDB" id="A0A8T5UX36"/>
<dbReference type="EMBL" id="CP096255">
    <property type="protein sequence ID" value="UPT86941.1"/>
    <property type="molecule type" value="Genomic_DNA"/>
</dbReference>
<dbReference type="RefSeq" id="WP_224580586.1">
    <property type="nucleotide sequence ID" value="NZ_CP096255.1"/>
</dbReference>
<proteinExistence type="predicted"/>
<organism evidence="1 2">
    <name type="scientific">Bradyrhizobium barranii subsp. apii</name>
    <dbReference type="NCBI Taxonomy" id="2819348"/>
    <lineage>
        <taxon>Bacteria</taxon>
        <taxon>Pseudomonadati</taxon>
        <taxon>Pseudomonadota</taxon>
        <taxon>Alphaproteobacteria</taxon>
        <taxon>Hyphomicrobiales</taxon>
        <taxon>Nitrobacteraceae</taxon>
        <taxon>Bradyrhizobium</taxon>
        <taxon>Bradyrhizobium barranii</taxon>
    </lineage>
</organism>
<dbReference type="Proteomes" id="UP000551709">
    <property type="component" value="Chromosome"/>
</dbReference>
<reference evidence="1" key="2">
    <citation type="submission" date="2022-04" db="EMBL/GenBank/DDBJ databases">
        <authorList>
            <person name="Bromfield E.S.P."/>
            <person name="Cloutier S."/>
        </authorList>
    </citation>
    <scope>NUCLEOTIDE SEQUENCE</scope>
    <source>
        <strain evidence="1">1S5</strain>
    </source>
</reference>
<keyword evidence="1" id="KW-0547">Nucleotide-binding</keyword>
<gene>
    <name evidence="1" type="ORF">HAP41_0000043125</name>
</gene>
<accession>A0A8T5UX36</accession>
<reference evidence="1" key="1">
    <citation type="journal article" date="2017" name="Syst. Appl. Microbiol.">
        <title>Soybeans inoculated with root zone soils of Canadian native legumes harbour diverse and novel Bradyrhizobium spp. that possess agricultural potential.</title>
        <authorList>
            <person name="Bromfield E.S.P."/>
            <person name="Cloutier S."/>
            <person name="Tambong J.T."/>
            <person name="Tran Thi T.V."/>
        </authorList>
    </citation>
    <scope>NUCLEOTIDE SEQUENCE</scope>
    <source>
        <strain evidence="1">1S5</strain>
    </source>
</reference>
<evidence type="ECO:0000313" key="1">
    <source>
        <dbReference type="EMBL" id="UPT86941.1"/>
    </source>
</evidence>
<sequence>METFNLDPRQLIRIEAVHRGFLYQHLYAAACLFNAARAGVTHVVVENDEDVELVQPDRRIYLQVKTRASNLILSDIDGALSRFAAIRKEHEEGRRGGSCQFAVVSNSAPGPELAKLVAAREWPSDTTLHWPQSPAVDQAIPLPWRTIADGFEACRAAAETLPFSVLAPETLVWKIAGRMIAAAGGIEPSANHTFTVEELPALFEQLIVQLQDFPAPPLRYRPQEREPNLANGQRVRLVVGFSGAGKTSWVSQTALHTSDRLAYYDIAEISGPALASAVARELAARIFGSRGGKLGEILLPGASGTEILFAIGRHLAEDKLAATVVLDNAHRIAAADLVSLVGASDQLQFVLLAQPSATIARIEATLGVKAELLLGWSNETAAAEGASLGCRGDFSDYERLLKLTGGLPLYVQNALKIAAESYEGVVARVCAALEERTHIVETAQELILADVFDRFNDPERRAVAALSLSDVPLTQSEASVVLKRAFDLDPEIAATAFRRLRTSGTIQIFGVDRFKIHDAMRPLGRTYLSDAGGEHLQNAREAIRDLLMKALPNDHDRQRVFLLLRMFVALGNVKPLVEMATDEIFHELGYMGEITDFLAQAAASEEIAAEDRFWALDGLVFAHFKGGDDVNIQTKLDQMDELVRQHSLGLSERLAVGMKRMVFAARAKDVATVEKTMKELTRVLPQTPQHLRVAKYNYAHALYELGLMNECVISTLDLISEYYDLLGLTLGDVMGKNPDKIFPLLKGEQSHTDDLKHLADSLDLQSKAIKATGRFPGLGPIHAMKFYSMAHSLDSFVRVGQELVDDFIERNDYAGARDVIERNLMPTIMDMKLAGRIIPVRSQYAVALAYCGAFAEAEAEMSRLMPYESGLDERGQRELRDQRELIAYLKVNPPPPQWQMPPRLSGPLAKK</sequence>
<evidence type="ECO:0000313" key="2">
    <source>
        <dbReference type="Proteomes" id="UP000551709"/>
    </source>
</evidence>